<name>A0A437CNI9_ORYJA</name>
<evidence type="ECO:0000313" key="2">
    <source>
        <dbReference type="Proteomes" id="UP000283210"/>
    </source>
</evidence>
<proteinExistence type="predicted"/>
<dbReference type="AlphaFoldDB" id="A0A437CNI9"/>
<keyword evidence="2" id="KW-1185">Reference proteome</keyword>
<accession>A0A437CNI9</accession>
<evidence type="ECO:0000313" key="1">
    <source>
        <dbReference type="EMBL" id="RVE64388.1"/>
    </source>
</evidence>
<gene>
    <name evidence="1" type="ORF">OJAV_G00125380</name>
</gene>
<reference evidence="1 2" key="2">
    <citation type="submission" date="2019-01" db="EMBL/GenBank/DDBJ databases">
        <title>A chromosome length genome reference of the Java medaka (oryzias javanicus).</title>
        <authorList>
            <person name="Herpin A."/>
            <person name="Takehana Y."/>
            <person name="Naruse K."/>
            <person name="Ansai S."/>
            <person name="Kawaguchi M."/>
        </authorList>
    </citation>
    <scope>NUCLEOTIDE SEQUENCE [LARGE SCALE GENOMIC DNA]</scope>
    <source>
        <strain evidence="1">RS831</strain>
        <tissue evidence="1">Whole body</tissue>
    </source>
</reference>
<sequence length="135" mass="15352">MCEKACVLHNKSLWEGDCFGRWSFTAAAVTEGSARAEEDAATAVHLPKQTGSVPRRCLFTCELVSCRRAVEPRVIPGTDTPDTDKRLQPWRRRKNNFLKGVSPARTVRSDLTTQRKMQCPRCFLLGPCEEQRNWK</sequence>
<organism evidence="1 2">
    <name type="scientific">Oryzias javanicus</name>
    <name type="common">Javanese ricefish</name>
    <name type="synonym">Aplocheilus javanicus</name>
    <dbReference type="NCBI Taxonomy" id="123683"/>
    <lineage>
        <taxon>Eukaryota</taxon>
        <taxon>Metazoa</taxon>
        <taxon>Chordata</taxon>
        <taxon>Craniata</taxon>
        <taxon>Vertebrata</taxon>
        <taxon>Euteleostomi</taxon>
        <taxon>Actinopterygii</taxon>
        <taxon>Neopterygii</taxon>
        <taxon>Teleostei</taxon>
        <taxon>Neoteleostei</taxon>
        <taxon>Acanthomorphata</taxon>
        <taxon>Ovalentaria</taxon>
        <taxon>Atherinomorphae</taxon>
        <taxon>Beloniformes</taxon>
        <taxon>Adrianichthyidae</taxon>
        <taxon>Oryziinae</taxon>
        <taxon>Oryzias</taxon>
    </lineage>
</organism>
<dbReference type="Proteomes" id="UP000283210">
    <property type="component" value="Chromosome 13"/>
</dbReference>
<protein>
    <submittedName>
        <fullName evidence="1">Uncharacterized protein</fullName>
    </submittedName>
</protein>
<reference evidence="1 2" key="1">
    <citation type="submission" date="2018-11" db="EMBL/GenBank/DDBJ databases">
        <authorList>
            <person name="Lopez-Roques C."/>
            <person name="Donnadieu C."/>
            <person name="Bouchez O."/>
            <person name="Klopp C."/>
            <person name="Cabau C."/>
            <person name="Zahm M."/>
        </authorList>
    </citation>
    <scope>NUCLEOTIDE SEQUENCE [LARGE SCALE GENOMIC DNA]</scope>
    <source>
        <strain evidence="1">RS831</strain>
        <tissue evidence="1">Whole body</tissue>
    </source>
</reference>
<dbReference type="EMBL" id="CM012449">
    <property type="protein sequence ID" value="RVE64388.1"/>
    <property type="molecule type" value="Genomic_DNA"/>
</dbReference>